<name>A0A285NZH8_NATPI</name>
<evidence type="ECO:0000313" key="2">
    <source>
        <dbReference type="EMBL" id="SNZ14902.1"/>
    </source>
</evidence>
<reference evidence="2 3" key="1">
    <citation type="submission" date="2017-09" db="EMBL/GenBank/DDBJ databases">
        <authorList>
            <person name="Ehlers B."/>
            <person name="Leendertz F.H."/>
        </authorList>
    </citation>
    <scope>NUCLEOTIDE SEQUENCE [LARGE SCALE GENOMIC DNA]</scope>
    <source>
        <strain evidence="2 3">DSM 27208</strain>
    </source>
</reference>
<accession>A0A285NZH8</accession>
<protein>
    <recommendedName>
        <fullName evidence="4">N-acetyltransferase domain-containing protein</fullName>
    </recommendedName>
</protein>
<feature type="region of interest" description="Disordered" evidence="1">
    <location>
        <begin position="118"/>
        <end position="141"/>
    </location>
</feature>
<sequence length="141" mass="15139">MEIRDAVEADADDLAAIADSPVDVMRNLVHDRTVRVAEPDGTADGPNADADDADENLLGFVSFDAKANTVHVTQLDGTGDACKQLLGEPIRFARQESMSVELLAPDSEPSVADAAEELGFQERGRGPRFDGTPTVRYQLEP</sequence>
<gene>
    <name evidence="2" type="ORF">SAMN06269185_2304</name>
</gene>
<evidence type="ECO:0008006" key="4">
    <source>
        <dbReference type="Google" id="ProtNLM"/>
    </source>
</evidence>
<dbReference type="Proteomes" id="UP000219453">
    <property type="component" value="Unassembled WGS sequence"/>
</dbReference>
<dbReference type="AlphaFoldDB" id="A0A285NZH8"/>
<evidence type="ECO:0000256" key="1">
    <source>
        <dbReference type="SAM" id="MobiDB-lite"/>
    </source>
</evidence>
<keyword evidence="3" id="KW-1185">Reference proteome</keyword>
<evidence type="ECO:0000313" key="3">
    <source>
        <dbReference type="Proteomes" id="UP000219453"/>
    </source>
</evidence>
<organism evidence="2 3">
    <name type="scientific">Natronoarchaeum philippinense</name>
    <dbReference type="NCBI Taxonomy" id="558529"/>
    <lineage>
        <taxon>Archaea</taxon>
        <taxon>Methanobacteriati</taxon>
        <taxon>Methanobacteriota</taxon>
        <taxon>Stenosarchaea group</taxon>
        <taxon>Halobacteria</taxon>
        <taxon>Halobacteriales</taxon>
        <taxon>Natronoarchaeaceae</taxon>
    </lineage>
</organism>
<dbReference type="RefSeq" id="WP_097009233.1">
    <property type="nucleotide sequence ID" value="NZ_OBEJ01000003.1"/>
</dbReference>
<dbReference type="OrthoDB" id="212869at2157"/>
<proteinExistence type="predicted"/>
<dbReference type="EMBL" id="OBEJ01000003">
    <property type="protein sequence ID" value="SNZ14902.1"/>
    <property type="molecule type" value="Genomic_DNA"/>
</dbReference>